<evidence type="ECO:0000313" key="2">
    <source>
        <dbReference type="EMBL" id="MEQ7155118.1"/>
    </source>
</evidence>
<dbReference type="Gene3D" id="2.10.109.10">
    <property type="entry name" value="Umud Fragment, subunit A"/>
    <property type="match status" value="1"/>
</dbReference>
<dbReference type="RefSeq" id="WP_349684280.1">
    <property type="nucleotide sequence ID" value="NZ_JBEGDD010000005.1"/>
</dbReference>
<accession>A0ABV1NNA2</accession>
<dbReference type="InterPro" id="IPR019533">
    <property type="entry name" value="Peptidase_S26"/>
</dbReference>
<proteinExistence type="predicted"/>
<name>A0ABV1NNA2_9CAUL</name>
<protein>
    <submittedName>
        <fullName evidence="2">S26 family signal peptidase</fullName>
    </submittedName>
</protein>
<dbReference type="Proteomes" id="UP001445732">
    <property type="component" value="Unassembled WGS sequence"/>
</dbReference>
<comment type="caution">
    <text evidence="2">The sequence shown here is derived from an EMBL/GenBank/DDBJ whole genome shotgun (WGS) entry which is preliminary data.</text>
</comment>
<dbReference type="Pfam" id="PF10502">
    <property type="entry name" value="Peptidase_S26"/>
    <property type="match status" value="1"/>
</dbReference>
<feature type="domain" description="Peptidase S26" evidence="1">
    <location>
        <begin position="12"/>
        <end position="170"/>
    </location>
</feature>
<dbReference type="EMBL" id="JBEGDD010000005">
    <property type="protein sequence ID" value="MEQ7155118.1"/>
    <property type="molecule type" value="Genomic_DNA"/>
</dbReference>
<dbReference type="InterPro" id="IPR036286">
    <property type="entry name" value="LexA/Signal_pep-like_sf"/>
</dbReference>
<reference evidence="2 3" key="1">
    <citation type="submission" date="2024-06" db="EMBL/GenBank/DDBJ databases">
        <title>Brevundimonas sp. C11.</title>
        <authorList>
            <person name="Maltman C."/>
        </authorList>
    </citation>
    <scope>NUCLEOTIDE SEQUENCE [LARGE SCALE GENOMIC DNA]</scope>
    <source>
        <strain evidence="2 3">C11</strain>
    </source>
</reference>
<evidence type="ECO:0000259" key="1">
    <source>
        <dbReference type="Pfam" id="PF10502"/>
    </source>
</evidence>
<dbReference type="SUPFAM" id="SSF51306">
    <property type="entry name" value="LexA/Signal peptidase"/>
    <property type="match status" value="1"/>
</dbReference>
<evidence type="ECO:0000313" key="3">
    <source>
        <dbReference type="Proteomes" id="UP001445732"/>
    </source>
</evidence>
<keyword evidence="3" id="KW-1185">Reference proteome</keyword>
<gene>
    <name evidence="2" type="ORF">ABN401_07825</name>
</gene>
<organism evidence="2 3">
    <name type="scientific">Brevundimonas aurifodinae</name>
    <dbReference type="NCBI Taxonomy" id="1508312"/>
    <lineage>
        <taxon>Bacteria</taxon>
        <taxon>Pseudomonadati</taxon>
        <taxon>Pseudomonadota</taxon>
        <taxon>Alphaproteobacteria</taxon>
        <taxon>Caulobacterales</taxon>
        <taxon>Caulobacteraceae</taxon>
        <taxon>Brevundimonas</taxon>
    </lineage>
</organism>
<sequence>MTEDRPFAWKTLVTAQIVTSLVAISMFVDLPTRLVWNASASVPIGLYAVGPIKALERSALVLVEPPTPLATHLAQRGYVGAGVPLLKRIEALPGQTVCRTGARVSIDGFPVAEARERDRQGRPLPRWTGCWTLRAGEVFLLNRNQPASMDGRYFGPLPSSAVIGEAHPIWIPEVRR</sequence>